<reference evidence="1 2" key="1">
    <citation type="journal article" date="2018" name="G3 (Bethesda)">
        <title>Phylogenetic and Phylogenomic Definition of Rhizopus Species.</title>
        <authorList>
            <person name="Gryganskyi A.P."/>
            <person name="Golan J."/>
            <person name="Dolatabadi S."/>
            <person name="Mondo S."/>
            <person name="Robb S."/>
            <person name="Idnurm A."/>
            <person name="Muszewska A."/>
            <person name="Steczkiewicz K."/>
            <person name="Masonjones S."/>
            <person name="Liao H.L."/>
            <person name="Gajdeczka M.T."/>
            <person name="Anike F."/>
            <person name="Vuek A."/>
            <person name="Anishchenko I.M."/>
            <person name="Voigt K."/>
            <person name="de Hoog G.S."/>
            <person name="Smith M.E."/>
            <person name="Heitman J."/>
            <person name="Vilgalys R."/>
            <person name="Stajich J.E."/>
        </authorList>
    </citation>
    <scope>NUCLEOTIDE SEQUENCE [LARGE SCALE GENOMIC DNA]</scope>
    <source>
        <strain evidence="1 2">CBS 357.93</strain>
    </source>
</reference>
<proteinExistence type="predicted"/>
<gene>
    <name evidence="1" type="ORF">CU097_006556</name>
</gene>
<evidence type="ECO:0000313" key="2">
    <source>
        <dbReference type="Proteomes" id="UP000252139"/>
    </source>
</evidence>
<dbReference type="Proteomes" id="UP000252139">
    <property type="component" value="Unassembled WGS sequence"/>
</dbReference>
<dbReference type="EMBL" id="PJQL01001686">
    <property type="protein sequence ID" value="RCH87297.1"/>
    <property type="molecule type" value="Genomic_DNA"/>
</dbReference>
<name>A0A367JBI5_RHIAZ</name>
<evidence type="ECO:0000313" key="1">
    <source>
        <dbReference type="EMBL" id="RCH87297.1"/>
    </source>
</evidence>
<protein>
    <submittedName>
        <fullName evidence="1">Uncharacterized protein</fullName>
    </submittedName>
</protein>
<dbReference type="AlphaFoldDB" id="A0A367JBI5"/>
<accession>A0A367JBI5</accession>
<comment type="caution">
    <text evidence="1">The sequence shown here is derived from an EMBL/GenBank/DDBJ whole genome shotgun (WGS) entry which is preliminary data.</text>
</comment>
<dbReference type="STRING" id="86630.A0A367JBI5"/>
<keyword evidence="2" id="KW-1185">Reference proteome</keyword>
<sequence>MLTISAPPWIVLRYSLVSNAKFKQGKTNSFTLSSRQTEPHIAFLEQHDVAVYNTDRSSEPFSYLESSVACTANQRKLVEDQLLTKVQHQAQVYSQCQILLKGCATVMNILLLSSVVTIYTAILQRAPKFYLHVCMAA</sequence>
<dbReference type="OrthoDB" id="2426083at2759"/>
<organism evidence="1 2">
    <name type="scientific">Rhizopus azygosporus</name>
    <name type="common">Rhizopus microsporus var. azygosporus</name>
    <dbReference type="NCBI Taxonomy" id="86630"/>
    <lineage>
        <taxon>Eukaryota</taxon>
        <taxon>Fungi</taxon>
        <taxon>Fungi incertae sedis</taxon>
        <taxon>Mucoromycota</taxon>
        <taxon>Mucoromycotina</taxon>
        <taxon>Mucoromycetes</taxon>
        <taxon>Mucorales</taxon>
        <taxon>Mucorineae</taxon>
        <taxon>Rhizopodaceae</taxon>
        <taxon>Rhizopus</taxon>
    </lineage>
</organism>